<dbReference type="RefSeq" id="WP_021599934.1">
    <property type="nucleotide sequence ID" value="NZ_CP083237.1"/>
</dbReference>
<reference evidence="5 6" key="1">
    <citation type="submission" date="2016-10" db="EMBL/GenBank/DDBJ databases">
        <authorList>
            <person name="de Groot N.N."/>
        </authorList>
    </citation>
    <scope>NUCLEOTIDE SEQUENCE [LARGE SCALE GENOMIC DNA]</scope>
    <source>
        <strain evidence="5 6">DSM 43067</strain>
    </source>
</reference>
<dbReference type="Gene3D" id="1.10.10.60">
    <property type="entry name" value="Homeodomain-like"/>
    <property type="match status" value="1"/>
</dbReference>
<dbReference type="EMBL" id="FOVH01000004">
    <property type="protein sequence ID" value="SFO20949.1"/>
    <property type="molecule type" value="Genomic_DNA"/>
</dbReference>
<dbReference type="GO" id="GO:0003700">
    <property type="term" value="F:DNA-binding transcription factor activity"/>
    <property type="evidence" value="ECO:0007669"/>
    <property type="project" value="InterPro"/>
</dbReference>
<dbReference type="Proteomes" id="UP000183413">
    <property type="component" value="Unassembled WGS sequence"/>
</dbReference>
<dbReference type="SUPFAM" id="SSF46689">
    <property type="entry name" value="Homeodomain-like"/>
    <property type="match status" value="1"/>
</dbReference>
<evidence type="ECO:0000313" key="5">
    <source>
        <dbReference type="EMBL" id="SFO20949.1"/>
    </source>
</evidence>
<dbReference type="GO" id="GO:0043565">
    <property type="term" value="F:sequence-specific DNA binding"/>
    <property type="evidence" value="ECO:0007669"/>
    <property type="project" value="InterPro"/>
</dbReference>
<feature type="domain" description="HTH araC/xylS-type" evidence="4">
    <location>
        <begin position="205"/>
        <end position="306"/>
    </location>
</feature>
<keyword evidence="6" id="KW-1185">Reference proteome</keyword>
<protein>
    <submittedName>
        <fullName evidence="5">AraC-type DNA-binding protein</fullName>
    </submittedName>
</protein>
<dbReference type="PANTHER" id="PTHR46796:SF6">
    <property type="entry name" value="ARAC SUBFAMILY"/>
    <property type="match status" value="1"/>
</dbReference>
<dbReference type="PROSITE" id="PS01124">
    <property type="entry name" value="HTH_ARAC_FAMILY_2"/>
    <property type="match status" value="1"/>
</dbReference>
<name>A0A1I5FBD7_9ACTN</name>
<dbReference type="InterPro" id="IPR035418">
    <property type="entry name" value="AraC-bd_2"/>
</dbReference>
<dbReference type="InterPro" id="IPR018060">
    <property type="entry name" value="HTH_AraC"/>
</dbReference>
<proteinExistence type="predicted"/>
<dbReference type="PANTHER" id="PTHR46796">
    <property type="entry name" value="HTH-TYPE TRANSCRIPTIONAL ACTIVATOR RHAS-RELATED"/>
    <property type="match status" value="1"/>
</dbReference>
<organism evidence="5 6">
    <name type="scientific">Actinomadura madurae</name>
    <dbReference type="NCBI Taxonomy" id="1993"/>
    <lineage>
        <taxon>Bacteria</taxon>
        <taxon>Bacillati</taxon>
        <taxon>Actinomycetota</taxon>
        <taxon>Actinomycetes</taxon>
        <taxon>Streptosporangiales</taxon>
        <taxon>Thermomonosporaceae</taxon>
        <taxon>Actinomadura</taxon>
    </lineage>
</organism>
<dbReference type="SUPFAM" id="SSF51182">
    <property type="entry name" value="RmlC-like cupins"/>
    <property type="match status" value="1"/>
</dbReference>
<evidence type="ECO:0000259" key="4">
    <source>
        <dbReference type="PROSITE" id="PS01124"/>
    </source>
</evidence>
<dbReference type="InParanoid" id="A0A1I5FBD7"/>
<dbReference type="STRING" id="1993.SAMN04489713_104517"/>
<dbReference type="OrthoDB" id="9799345at2"/>
<evidence type="ECO:0000256" key="2">
    <source>
        <dbReference type="ARBA" id="ARBA00023125"/>
    </source>
</evidence>
<dbReference type="Pfam" id="PF14525">
    <property type="entry name" value="AraC_binding_2"/>
    <property type="match status" value="1"/>
</dbReference>
<evidence type="ECO:0000256" key="3">
    <source>
        <dbReference type="ARBA" id="ARBA00023163"/>
    </source>
</evidence>
<dbReference type="InterPro" id="IPR050204">
    <property type="entry name" value="AraC_XylS_family_regulators"/>
</dbReference>
<gene>
    <name evidence="5" type="ORF">SAMN04489713_104517</name>
</gene>
<dbReference type="InterPro" id="IPR009057">
    <property type="entry name" value="Homeodomain-like_sf"/>
</dbReference>
<accession>A0A1I5FBD7</accession>
<evidence type="ECO:0000313" key="6">
    <source>
        <dbReference type="Proteomes" id="UP000183413"/>
    </source>
</evidence>
<evidence type="ECO:0000256" key="1">
    <source>
        <dbReference type="ARBA" id="ARBA00023015"/>
    </source>
</evidence>
<dbReference type="AlphaFoldDB" id="A0A1I5FBD7"/>
<keyword evidence="3" id="KW-0804">Transcription</keyword>
<dbReference type="InterPro" id="IPR011051">
    <property type="entry name" value="RmlC_Cupin_sf"/>
</dbReference>
<keyword evidence="2 5" id="KW-0238">DNA-binding</keyword>
<dbReference type="eggNOG" id="COG2207">
    <property type="taxonomic scope" value="Bacteria"/>
</dbReference>
<sequence length="317" mass="34599">MGSVVDAEIEPVATRLEAWQRAIDGIPLAMEGRPEKRDFSARLLLGTLGPVHVAEIAAPAGECRRGPELIARTRHDLYNIHVLVSGRVTVEQAGRTARLEPGDVVPLDSWRPLRCVTEGSRHIAVAFPAAMLPVPMECAERFAAVRFPGDRGVAGLLSAFVRGLPRHLDDTEVTGSGRLGARIVELLATVLDAWDAADPDPPLLRRIHAHIDERLADPGLSPASIAAAHHISVRYLHKLFEAERVTVAECVRRRRLDRCRRDLLDPALRDRPVSAIAARWGFTDPAVFSRVFRAAYGLPPGEFRLAVSVTSGAAPPR</sequence>
<dbReference type="InterPro" id="IPR020449">
    <property type="entry name" value="Tscrpt_reg_AraC-type_HTH"/>
</dbReference>
<dbReference type="PRINTS" id="PR00032">
    <property type="entry name" value="HTHARAC"/>
</dbReference>
<dbReference type="Pfam" id="PF12833">
    <property type="entry name" value="HTH_18"/>
    <property type="match status" value="1"/>
</dbReference>
<dbReference type="SMART" id="SM00342">
    <property type="entry name" value="HTH_ARAC"/>
    <property type="match status" value="1"/>
</dbReference>
<keyword evidence="1" id="KW-0805">Transcription regulation</keyword>
<dbReference type="GeneID" id="99653808"/>